<organism evidence="3 4">
    <name type="scientific">Paenibacillus haidiansis</name>
    <dbReference type="NCBI Taxonomy" id="1574488"/>
    <lineage>
        <taxon>Bacteria</taxon>
        <taxon>Bacillati</taxon>
        <taxon>Bacillota</taxon>
        <taxon>Bacilli</taxon>
        <taxon>Bacillales</taxon>
        <taxon>Paenibacillaceae</taxon>
        <taxon>Paenibacillus</taxon>
    </lineage>
</organism>
<evidence type="ECO:0000259" key="2">
    <source>
        <dbReference type="Pfam" id="PF01636"/>
    </source>
</evidence>
<dbReference type="EMBL" id="JAZHPZ010000003">
    <property type="protein sequence ID" value="MEF2965854.1"/>
    <property type="molecule type" value="Genomic_DNA"/>
</dbReference>
<protein>
    <submittedName>
        <fullName evidence="3">Phosphotransferase</fullName>
    </submittedName>
</protein>
<dbReference type="InterPro" id="IPR002575">
    <property type="entry name" value="Aminoglycoside_PTrfase"/>
</dbReference>
<dbReference type="PANTHER" id="PTHR21064:SF6">
    <property type="entry name" value="AMINOGLYCOSIDE PHOSPHOTRANSFERASE DOMAIN-CONTAINING PROTEIN"/>
    <property type="match status" value="1"/>
</dbReference>
<keyword evidence="4" id="KW-1185">Reference proteome</keyword>
<name>A0ABU7VQ22_9BACL</name>
<comment type="caution">
    <text evidence="3">The sequence shown here is derived from an EMBL/GenBank/DDBJ whole genome shotgun (WGS) entry which is preliminary data.</text>
</comment>
<dbReference type="InterPro" id="IPR050249">
    <property type="entry name" value="Pseudomonas-type_ThrB"/>
</dbReference>
<evidence type="ECO:0000313" key="4">
    <source>
        <dbReference type="Proteomes" id="UP001306950"/>
    </source>
</evidence>
<dbReference type="RefSeq" id="WP_331846083.1">
    <property type="nucleotide sequence ID" value="NZ_JAZHPZ010000003.1"/>
</dbReference>
<sequence>MNLKDLDPNIKEKWDYYLAELNSMGRTKDTYGIIHGDLHNQNLIYDEGDLTFIDFGDSENGWFAYDIAISIYHASQSIKETEERGKFANLFCQSFVDGYSKVNPVNEIINKIDYFINFRHLYSYVYHNQYLDTANLNKKQLDYLEEMKRTLIYQNSYFGISLVSQEGI</sequence>
<dbReference type="Gene3D" id="3.90.1200.10">
    <property type="match status" value="1"/>
</dbReference>
<dbReference type="SUPFAM" id="SSF56112">
    <property type="entry name" value="Protein kinase-like (PK-like)"/>
    <property type="match status" value="1"/>
</dbReference>
<accession>A0ABU7VQ22</accession>
<dbReference type="InterPro" id="IPR011009">
    <property type="entry name" value="Kinase-like_dom_sf"/>
</dbReference>
<dbReference type="Proteomes" id="UP001306950">
    <property type="component" value="Unassembled WGS sequence"/>
</dbReference>
<evidence type="ECO:0000256" key="1">
    <source>
        <dbReference type="ARBA" id="ARBA00038240"/>
    </source>
</evidence>
<feature type="domain" description="Aminoglycoside phosphotransferase" evidence="2">
    <location>
        <begin position="8"/>
        <end position="92"/>
    </location>
</feature>
<comment type="similarity">
    <text evidence="1">Belongs to the pseudomonas-type ThrB family.</text>
</comment>
<reference evidence="3 4" key="1">
    <citation type="submission" date="2024-02" db="EMBL/GenBank/DDBJ databases">
        <title>A nitrogen-fixing paenibacillus bacterium.</title>
        <authorList>
            <person name="Zhang W.L."/>
            <person name="Chen S.F."/>
        </authorList>
    </citation>
    <scope>NUCLEOTIDE SEQUENCE [LARGE SCALE GENOMIC DNA]</scope>
    <source>
        <strain evidence="3 4">M1</strain>
    </source>
</reference>
<evidence type="ECO:0000313" key="3">
    <source>
        <dbReference type="EMBL" id="MEF2965854.1"/>
    </source>
</evidence>
<gene>
    <name evidence="3" type="ORF">V3851_08440</name>
</gene>
<proteinExistence type="inferred from homology"/>
<dbReference type="Pfam" id="PF01636">
    <property type="entry name" value="APH"/>
    <property type="match status" value="1"/>
</dbReference>
<dbReference type="PANTHER" id="PTHR21064">
    <property type="entry name" value="AMINOGLYCOSIDE PHOSPHOTRANSFERASE DOMAIN-CONTAINING PROTEIN-RELATED"/>
    <property type="match status" value="1"/>
</dbReference>